<comment type="caution">
    <text evidence="2">The sequence shown here is derived from an EMBL/GenBank/DDBJ whole genome shotgun (WGS) entry which is preliminary data.</text>
</comment>
<feature type="compositionally biased region" description="Basic and acidic residues" evidence="1">
    <location>
        <begin position="56"/>
        <end position="80"/>
    </location>
</feature>
<evidence type="ECO:0000313" key="3">
    <source>
        <dbReference type="Proteomes" id="UP000593577"/>
    </source>
</evidence>
<reference evidence="2 3" key="1">
    <citation type="journal article" date="2019" name="Genome Biol. Evol.">
        <title>Insights into the evolution of the New World diploid cottons (Gossypium, subgenus Houzingenia) based on genome sequencing.</title>
        <authorList>
            <person name="Grover C.E."/>
            <person name="Arick M.A. 2nd"/>
            <person name="Thrash A."/>
            <person name="Conover J.L."/>
            <person name="Sanders W.S."/>
            <person name="Peterson D.G."/>
            <person name="Frelichowski J.E."/>
            <person name="Scheffler J.A."/>
            <person name="Scheffler B.E."/>
            <person name="Wendel J.F."/>
        </authorList>
    </citation>
    <scope>NUCLEOTIDE SEQUENCE [LARGE SCALE GENOMIC DNA]</scope>
    <source>
        <strain evidence="2">185</strain>
        <tissue evidence="2">Leaf</tissue>
    </source>
</reference>
<organism evidence="2 3">
    <name type="scientific">Gossypium aridum</name>
    <name type="common">American cotton</name>
    <name type="synonym">Erioxylum aridum</name>
    <dbReference type="NCBI Taxonomy" id="34290"/>
    <lineage>
        <taxon>Eukaryota</taxon>
        <taxon>Viridiplantae</taxon>
        <taxon>Streptophyta</taxon>
        <taxon>Embryophyta</taxon>
        <taxon>Tracheophyta</taxon>
        <taxon>Spermatophyta</taxon>
        <taxon>Magnoliopsida</taxon>
        <taxon>eudicotyledons</taxon>
        <taxon>Gunneridae</taxon>
        <taxon>Pentapetalae</taxon>
        <taxon>rosids</taxon>
        <taxon>malvids</taxon>
        <taxon>Malvales</taxon>
        <taxon>Malvaceae</taxon>
        <taxon>Malvoideae</taxon>
        <taxon>Gossypium</taxon>
    </lineage>
</organism>
<proteinExistence type="predicted"/>
<evidence type="ECO:0000313" key="2">
    <source>
        <dbReference type="EMBL" id="MBA0693817.1"/>
    </source>
</evidence>
<feature type="region of interest" description="Disordered" evidence="1">
    <location>
        <begin position="51"/>
        <end position="88"/>
    </location>
</feature>
<gene>
    <name evidence="2" type="ORF">Goari_004164</name>
</gene>
<dbReference type="EMBL" id="JABFAA010000010">
    <property type="protein sequence ID" value="MBA0693817.1"/>
    <property type="molecule type" value="Genomic_DNA"/>
</dbReference>
<dbReference type="AlphaFoldDB" id="A0A7J8Y2K6"/>
<accession>A0A7J8Y2K6</accession>
<evidence type="ECO:0008006" key="4">
    <source>
        <dbReference type="Google" id="ProtNLM"/>
    </source>
</evidence>
<name>A0A7J8Y2K6_GOSAI</name>
<sequence length="88" mass="9989">MARVRLPRLPRFMYKRKVLEVISSMIGKVEYEALPTIYFACGKYGHVRKMCSSSKKGSDKESDKLTVDSEPRRTNDELGKGTESVFGP</sequence>
<dbReference type="Proteomes" id="UP000593577">
    <property type="component" value="Unassembled WGS sequence"/>
</dbReference>
<keyword evidence="3" id="KW-1185">Reference proteome</keyword>
<evidence type="ECO:0000256" key="1">
    <source>
        <dbReference type="SAM" id="MobiDB-lite"/>
    </source>
</evidence>
<protein>
    <recommendedName>
        <fullName evidence="4">CCHC-type domain-containing protein</fullName>
    </recommendedName>
</protein>